<sequence>MRQPRRDTRGIVDPAELMRRVRFRRLAPAAGLAGLVEHHWFVDWDLDEPYEQHVVGHPAVNLVVMRTGDGEPVTAEVSGVSRHLFSIKLAERGWVRGVQFRPGAFRAFSGASPAPLTDRRVPLARALPSLGTVAALDGLPDEQAAALLDGLLLGLRPEPDEQVRSAMELADRVRHDRGVRRVDDLARDAGLSTRSLQRLFTEYVGVSPKWVILRYRVHEAIERAGGAVDWAVLAAELGYSDQAHLVREVTAAIGMSPAAYAAAISR</sequence>
<gene>
    <name evidence="5" type="ORF">Cba03nite_15210</name>
</gene>
<dbReference type="PROSITE" id="PS01124">
    <property type="entry name" value="HTH_ARAC_FAMILY_2"/>
    <property type="match status" value="1"/>
</dbReference>
<dbReference type="InterPro" id="IPR050204">
    <property type="entry name" value="AraC_XylS_family_regulators"/>
</dbReference>
<dbReference type="GO" id="GO:0003700">
    <property type="term" value="F:DNA-binding transcription factor activity"/>
    <property type="evidence" value="ECO:0007669"/>
    <property type="project" value="InterPro"/>
</dbReference>
<evidence type="ECO:0000256" key="3">
    <source>
        <dbReference type="ARBA" id="ARBA00023163"/>
    </source>
</evidence>
<dbReference type="GO" id="GO:0043565">
    <property type="term" value="F:sequence-specific DNA binding"/>
    <property type="evidence" value="ECO:0007669"/>
    <property type="project" value="InterPro"/>
</dbReference>
<evidence type="ECO:0000313" key="5">
    <source>
        <dbReference type="EMBL" id="GIF80172.1"/>
    </source>
</evidence>
<dbReference type="Pfam" id="PF20240">
    <property type="entry name" value="DUF6597"/>
    <property type="match status" value="1"/>
</dbReference>
<evidence type="ECO:0000259" key="4">
    <source>
        <dbReference type="PROSITE" id="PS01124"/>
    </source>
</evidence>
<name>A0A8J3NGB1_9ACTN</name>
<evidence type="ECO:0000256" key="2">
    <source>
        <dbReference type="ARBA" id="ARBA00023125"/>
    </source>
</evidence>
<keyword evidence="1" id="KW-0805">Transcription regulation</keyword>
<dbReference type="Proteomes" id="UP000601223">
    <property type="component" value="Unassembled WGS sequence"/>
</dbReference>
<dbReference type="AlphaFoldDB" id="A0A8J3NGB1"/>
<keyword evidence="3" id="KW-0804">Transcription</keyword>
<reference evidence="5 6" key="1">
    <citation type="submission" date="2021-01" db="EMBL/GenBank/DDBJ databases">
        <title>Whole genome shotgun sequence of Catellatospora bangladeshensis NBRC 107357.</title>
        <authorList>
            <person name="Komaki H."/>
            <person name="Tamura T."/>
        </authorList>
    </citation>
    <scope>NUCLEOTIDE SEQUENCE [LARGE SCALE GENOMIC DNA]</scope>
    <source>
        <strain evidence="5 6">NBRC 107357</strain>
    </source>
</reference>
<comment type="caution">
    <text evidence="5">The sequence shown here is derived from an EMBL/GenBank/DDBJ whole genome shotgun (WGS) entry which is preliminary data.</text>
</comment>
<dbReference type="InterPro" id="IPR018060">
    <property type="entry name" value="HTH_AraC"/>
</dbReference>
<dbReference type="Pfam" id="PF12833">
    <property type="entry name" value="HTH_18"/>
    <property type="match status" value="1"/>
</dbReference>
<keyword evidence="6" id="KW-1185">Reference proteome</keyword>
<dbReference type="InterPro" id="IPR046532">
    <property type="entry name" value="DUF6597"/>
</dbReference>
<dbReference type="PANTHER" id="PTHR46796:SF15">
    <property type="entry name" value="BLL1074 PROTEIN"/>
    <property type="match status" value="1"/>
</dbReference>
<dbReference type="RefSeq" id="WP_203743499.1">
    <property type="nucleotide sequence ID" value="NZ_BONF01000009.1"/>
</dbReference>
<protein>
    <submittedName>
        <fullName evidence="5">AraC family transcriptional regulator</fullName>
    </submittedName>
</protein>
<dbReference type="PANTHER" id="PTHR46796">
    <property type="entry name" value="HTH-TYPE TRANSCRIPTIONAL ACTIVATOR RHAS-RELATED"/>
    <property type="match status" value="1"/>
</dbReference>
<dbReference type="Gene3D" id="1.10.10.60">
    <property type="entry name" value="Homeodomain-like"/>
    <property type="match status" value="1"/>
</dbReference>
<evidence type="ECO:0000313" key="6">
    <source>
        <dbReference type="Proteomes" id="UP000601223"/>
    </source>
</evidence>
<keyword evidence="2" id="KW-0238">DNA-binding</keyword>
<feature type="domain" description="HTH araC/xylS-type" evidence="4">
    <location>
        <begin position="164"/>
        <end position="263"/>
    </location>
</feature>
<proteinExistence type="predicted"/>
<accession>A0A8J3NGB1</accession>
<dbReference type="SMART" id="SM00342">
    <property type="entry name" value="HTH_ARAC"/>
    <property type="match status" value="1"/>
</dbReference>
<organism evidence="5 6">
    <name type="scientific">Catellatospora bangladeshensis</name>
    <dbReference type="NCBI Taxonomy" id="310355"/>
    <lineage>
        <taxon>Bacteria</taxon>
        <taxon>Bacillati</taxon>
        <taxon>Actinomycetota</taxon>
        <taxon>Actinomycetes</taxon>
        <taxon>Micromonosporales</taxon>
        <taxon>Micromonosporaceae</taxon>
        <taxon>Catellatospora</taxon>
    </lineage>
</organism>
<dbReference type="EMBL" id="BONF01000009">
    <property type="protein sequence ID" value="GIF80172.1"/>
    <property type="molecule type" value="Genomic_DNA"/>
</dbReference>
<evidence type="ECO:0000256" key="1">
    <source>
        <dbReference type="ARBA" id="ARBA00023015"/>
    </source>
</evidence>